<dbReference type="OrthoDB" id="2019384at2759"/>
<dbReference type="PANTHER" id="PTHR24260:SF136">
    <property type="entry name" value="GH08193P-RELATED"/>
    <property type="match status" value="1"/>
</dbReference>
<dbReference type="InterPro" id="IPR001314">
    <property type="entry name" value="Peptidase_S1A"/>
</dbReference>
<dbReference type="MEROPS" id="S01.444"/>
<dbReference type="InterPro" id="IPR001254">
    <property type="entry name" value="Trypsin_dom"/>
</dbReference>
<proteinExistence type="predicted"/>
<dbReference type="PROSITE" id="PS00134">
    <property type="entry name" value="TRYPSIN_HIS"/>
    <property type="match status" value="1"/>
</dbReference>
<dbReference type="GO" id="GO:0006508">
    <property type="term" value="P:proteolysis"/>
    <property type="evidence" value="ECO:0007669"/>
    <property type="project" value="InterPro"/>
</dbReference>
<dbReference type="EMBL" id="GL453503">
    <property type="protein sequence ID" value="EFN75959.1"/>
    <property type="molecule type" value="Genomic_DNA"/>
</dbReference>
<dbReference type="Proteomes" id="UP000008237">
    <property type="component" value="Unassembled WGS sequence"/>
</dbReference>
<dbReference type="AlphaFoldDB" id="E2C7Y9"/>
<keyword evidence="1" id="KW-1015">Disulfide bond</keyword>
<dbReference type="InterPro" id="IPR043504">
    <property type="entry name" value="Peptidase_S1_PA_chymotrypsin"/>
</dbReference>
<dbReference type="PRINTS" id="PR00722">
    <property type="entry name" value="CHYMOTRYPSIN"/>
</dbReference>
<dbReference type="PANTHER" id="PTHR24260">
    <property type="match status" value="1"/>
</dbReference>
<dbReference type="Pfam" id="PF00089">
    <property type="entry name" value="Trypsin"/>
    <property type="match status" value="1"/>
</dbReference>
<evidence type="ECO:0000259" key="2">
    <source>
        <dbReference type="PROSITE" id="PS50240"/>
    </source>
</evidence>
<dbReference type="FunFam" id="2.40.10.10:FF:000068">
    <property type="entry name" value="transmembrane protease serine 2"/>
    <property type="match status" value="1"/>
</dbReference>
<dbReference type="SMART" id="SM00020">
    <property type="entry name" value="Tryp_SPc"/>
    <property type="match status" value="1"/>
</dbReference>
<accession>E2C7Y9</accession>
<organism evidence="4">
    <name type="scientific">Harpegnathos saltator</name>
    <name type="common">Jerdon's jumping ant</name>
    <dbReference type="NCBI Taxonomy" id="610380"/>
    <lineage>
        <taxon>Eukaryota</taxon>
        <taxon>Metazoa</taxon>
        <taxon>Ecdysozoa</taxon>
        <taxon>Arthropoda</taxon>
        <taxon>Hexapoda</taxon>
        <taxon>Insecta</taxon>
        <taxon>Pterygota</taxon>
        <taxon>Neoptera</taxon>
        <taxon>Endopterygota</taxon>
        <taxon>Hymenoptera</taxon>
        <taxon>Apocrita</taxon>
        <taxon>Aculeata</taxon>
        <taxon>Formicoidea</taxon>
        <taxon>Formicidae</taxon>
        <taxon>Ponerinae</taxon>
        <taxon>Ponerini</taxon>
        <taxon>Harpegnathos</taxon>
    </lineage>
</organism>
<dbReference type="OMA" id="YDEGECA"/>
<evidence type="ECO:0000256" key="1">
    <source>
        <dbReference type="ARBA" id="ARBA00023157"/>
    </source>
</evidence>
<reference evidence="3 4" key="1">
    <citation type="journal article" date="2010" name="Science">
        <title>Genomic comparison of the ants Camponotus floridanus and Harpegnathos saltator.</title>
        <authorList>
            <person name="Bonasio R."/>
            <person name="Zhang G."/>
            <person name="Ye C."/>
            <person name="Mutti N.S."/>
            <person name="Fang X."/>
            <person name="Qin N."/>
            <person name="Donahue G."/>
            <person name="Yang P."/>
            <person name="Li Q."/>
            <person name="Li C."/>
            <person name="Zhang P."/>
            <person name="Huang Z."/>
            <person name="Berger S.L."/>
            <person name="Reinberg D."/>
            <person name="Wang J."/>
            <person name="Liebig J."/>
        </authorList>
    </citation>
    <scope>NUCLEOTIDE SEQUENCE [LARGE SCALE GENOMIC DNA]</scope>
    <source>
        <strain evidence="3 4">R22 G/1</strain>
    </source>
</reference>
<evidence type="ECO:0000313" key="4">
    <source>
        <dbReference type="Proteomes" id="UP000008237"/>
    </source>
</evidence>
<dbReference type="SUPFAM" id="SSF50494">
    <property type="entry name" value="Trypsin-like serine proteases"/>
    <property type="match status" value="1"/>
</dbReference>
<keyword evidence="4" id="KW-1185">Reference proteome</keyword>
<gene>
    <name evidence="3" type="ORF">EAI_14082</name>
</gene>
<dbReference type="GO" id="GO:0004252">
    <property type="term" value="F:serine-type endopeptidase activity"/>
    <property type="evidence" value="ECO:0007669"/>
    <property type="project" value="InterPro"/>
</dbReference>
<dbReference type="Gene3D" id="2.40.10.10">
    <property type="entry name" value="Trypsin-like serine proteases"/>
    <property type="match status" value="2"/>
</dbReference>
<dbReference type="InterPro" id="IPR051333">
    <property type="entry name" value="CLIP_Serine_Protease"/>
</dbReference>
<dbReference type="PROSITE" id="PS50240">
    <property type="entry name" value="TRYPSIN_DOM"/>
    <property type="match status" value="1"/>
</dbReference>
<protein>
    <submittedName>
        <fullName evidence="3">Prostasin</fullName>
    </submittedName>
</protein>
<feature type="domain" description="Peptidase S1" evidence="2">
    <location>
        <begin position="1"/>
        <end position="247"/>
    </location>
</feature>
<dbReference type="InParanoid" id="E2C7Y9"/>
<dbReference type="CDD" id="cd00190">
    <property type="entry name" value="Tryp_SPc"/>
    <property type="match status" value="1"/>
</dbReference>
<dbReference type="InterPro" id="IPR018114">
    <property type="entry name" value="TRYPSIN_HIS"/>
</dbReference>
<dbReference type="STRING" id="610380.E2C7Y9"/>
<sequence>MGLFPWHVGIYEKDGAKTYKHICGGNLISNNLVVSAAHCFYDEVKNKPYNASNYAVGAGKYYRSWDAKEQYSQKSLVEFIKLRRRYMGKRNVLAEDIALVKLQTPLNLNMLVRPICVDWQNIYDKEQLQLGQSGKLAGWGKDITGKPTEELYEVTMPYVPNQKCLDDVPLEFRGLVTRDKFCAGRMNGSSACDGDSGGGLCFGKDGIWYLRGIVSVSPQKNDHCDYTSYVAFTRISAYLPWIHYSYTRT</sequence>
<dbReference type="InterPro" id="IPR009003">
    <property type="entry name" value="Peptidase_S1_PA"/>
</dbReference>
<name>E2C7Y9_HARSA</name>
<evidence type="ECO:0000313" key="3">
    <source>
        <dbReference type="EMBL" id="EFN75959.1"/>
    </source>
</evidence>